<protein>
    <submittedName>
        <fullName evidence="2">M23 family metallopeptidase</fullName>
    </submittedName>
</protein>
<dbReference type="RefSeq" id="WP_191155566.1">
    <property type="nucleotide sequence ID" value="NZ_JACXAI010000002.1"/>
</dbReference>
<dbReference type="Proteomes" id="UP000626844">
    <property type="component" value="Unassembled WGS sequence"/>
</dbReference>
<dbReference type="PANTHER" id="PTHR21666:SF270">
    <property type="entry name" value="MUREIN HYDROLASE ACTIVATOR ENVC"/>
    <property type="match status" value="1"/>
</dbReference>
<dbReference type="InterPro" id="IPR011055">
    <property type="entry name" value="Dup_hybrid_motif"/>
</dbReference>
<evidence type="ECO:0000259" key="1">
    <source>
        <dbReference type="Pfam" id="PF01551"/>
    </source>
</evidence>
<feature type="domain" description="M23ase beta-sheet core" evidence="1">
    <location>
        <begin position="19"/>
        <end position="114"/>
    </location>
</feature>
<accession>A0A926RZL9</accession>
<dbReference type="SUPFAM" id="SSF51261">
    <property type="entry name" value="Duplicated hybrid motif"/>
    <property type="match status" value="1"/>
</dbReference>
<dbReference type="InterPro" id="IPR016047">
    <property type="entry name" value="M23ase_b-sheet_dom"/>
</dbReference>
<reference evidence="2" key="1">
    <citation type="submission" date="2020-09" db="EMBL/GenBank/DDBJ databases">
        <title>A novel bacterium of genus Bacillus, isolated from South China Sea.</title>
        <authorList>
            <person name="Huang H."/>
            <person name="Mo K."/>
            <person name="Hu Y."/>
        </authorList>
    </citation>
    <scope>NUCLEOTIDE SEQUENCE</scope>
    <source>
        <strain evidence="2">IB182487</strain>
    </source>
</reference>
<proteinExistence type="predicted"/>
<sequence>MSYKITSKFLQQESFRNFPHKGIDLKMEIGEPLRAICAGKIHLKNFGSSNAGKTILIEGEDGRTYIYGHLSEFNVQEGQFVSQGDLIGLSGNSGFSTGAHLHFAVREGEKFLDPSPHIDFIQNMNNPQFLASLPSKKESLTQAYSMFDVLKDAASTYSDFFQSLKLNIVYLFNSIDYSMFVQYLQHFMQFFS</sequence>
<keyword evidence="3" id="KW-1185">Reference proteome</keyword>
<evidence type="ECO:0000313" key="3">
    <source>
        <dbReference type="Proteomes" id="UP000626844"/>
    </source>
</evidence>
<gene>
    <name evidence="2" type="ORF">IC621_03000</name>
</gene>
<dbReference type="CDD" id="cd12797">
    <property type="entry name" value="M23_peptidase"/>
    <property type="match status" value="1"/>
</dbReference>
<evidence type="ECO:0000313" key="2">
    <source>
        <dbReference type="EMBL" id="MBD1379189.1"/>
    </source>
</evidence>
<dbReference type="InterPro" id="IPR050570">
    <property type="entry name" value="Cell_wall_metabolism_enzyme"/>
</dbReference>
<dbReference type="EMBL" id="JACXAI010000002">
    <property type="protein sequence ID" value="MBD1379189.1"/>
    <property type="molecule type" value="Genomic_DNA"/>
</dbReference>
<name>A0A926RZL9_9BACI</name>
<organism evidence="2 3">
    <name type="scientific">Metabacillus arenae</name>
    <dbReference type="NCBI Taxonomy" id="2771434"/>
    <lineage>
        <taxon>Bacteria</taxon>
        <taxon>Bacillati</taxon>
        <taxon>Bacillota</taxon>
        <taxon>Bacilli</taxon>
        <taxon>Bacillales</taxon>
        <taxon>Bacillaceae</taxon>
        <taxon>Metabacillus</taxon>
    </lineage>
</organism>
<dbReference type="AlphaFoldDB" id="A0A926RZL9"/>
<dbReference type="GO" id="GO:0004222">
    <property type="term" value="F:metalloendopeptidase activity"/>
    <property type="evidence" value="ECO:0007669"/>
    <property type="project" value="TreeGrafter"/>
</dbReference>
<dbReference type="PANTHER" id="PTHR21666">
    <property type="entry name" value="PEPTIDASE-RELATED"/>
    <property type="match status" value="1"/>
</dbReference>
<dbReference type="Pfam" id="PF01551">
    <property type="entry name" value="Peptidase_M23"/>
    <property type="match status" value="1"/>
</dbReference>
<dbReference type="Gene3D" id="2.70.70.10">
    <property type="entry name" value="Glucose Permease (Domain IIA)"/>
    <property type="match status" value="1"/>
</dbReference>
<comment type="caution">
    <text evidence="2">The sequence shown here is derived from an EMBL/GenBank/DDBJ whole genome shotgun (WGS) entry which is preliminary data.</text>
</comment>